<dbReference type="Pfam" id="PF00474">
    <property type="entry name" value="SSF"/>
    <property type="match status" value="1"/>
</dbReference>
<dbReference type="RefSeq" id="WP_256594093.1">
    <property type="nucleotide sequence ID" value="NZ_PQVJ01000015.1"/>
</dbReference>
<dbReference type="Proteomes" id="UP000294683">
    <property type="component" value="Unassembled WGS sequence"/>
</dbReference>
<evidence type="ECO:0000313" key="11">
    <source>
        <dbReference type="Proteomes" id="UP000294683"/>
    </source>
</evidence>
<evidence type="ECO:0000256" key="3">
    <source>
        <dbReference type="ARBA" id="ARBA00022692"/>
    </source>
</evidence>
<keyword evidence="5 7" id="KW-0472">Membrane</keyword>
<dbReference type="EMBL" id="SNXJ01000003">
    <property type="protein sequence ID" value="TDP29208.1"/>
    <property type="molecule type" value="Genomic_DNA"/>
</dbReference>
<evidence type="ECO:0000313" key="8">
    <source>
        <dbReference type="EMBL" id="SUB28299.1"/>
    </source>
</evidence>
<evidence type="ECO:0000256" key="2">
    <source>
        <dbReference type="ARBA" id="ARBA00006434"/>
    </source>
</evidence>
<sequence length="123" mass="13685">MLAFISFVGFTALVAVLAWWYTRKDDLSNSEGYYLAGRSLTAVFIAGSMMLTNLSTEHLVGLNGLAYRQGFIVMAWEVIAAITIAAFALYFLPKYLKLGIATIPEFLEKRFDKGTLLITSLLF</sequence>
<gene>
    <name evidence="8" type="primary">yidK_3</name>
    <name evidence="9" type="ORF">EV689_103126</name>
    <name evidence="8" type="ORF">NCTC11188_02171</name>
</gene>
<evidence type="ECO:0000256" key="5">
    <source>
        <dbReference type="ARBA" id="ARBA00023136"/>
    </source>
</evidence>
<feature type="transmembrane region" description="Helical" evidence="7">
    <location>
        <begin position="71"/>
        <end position="92"/>
    </location>
</feature>
<dbReference type="EMBL" id="UGSQ01000003">
    <property type="protein sequence ID" value="SUB28299.1"/>
    <property type="molecule type" value="Genomic_DNA"/>
</dbReference>
<keyword evidence="11" id="KW-1185">Reference proteome</keyword>
<reference evidence="9 11" key="2">
    <citation type="submission" date="2019-03" db="EMBL/GenBank/DDBJ databases">
        <title>Genomic Encyclopedia of Type Strains, Phase IV (KMG-IV): sequencing the most valuable type-strain genomes for metagenomic binning, comparative biology and taxonomic classification.</title>
        <authorList>
            <person name="Goeker M."/>
        </authorList>
    </citation>
    <scope>NUCLEOTIDE SEQUENCE [LARGE SCALE GENOMIC DNA]</scope>
    <source>
        <strain evidence="9 11">DSM 17481</strain>
    </source>
</reference>
<dbReference type="Proteomes" id="UP000255113">
    <property type="component" value="Unassembled WGS sequence"/>
</dbReference>
<evidence type="ECO:0000256" key="7">
    <source>
        <dbReference type="SAM" id="Phobius"/>
    </source>
</evidence>
<dbReference type="InterPro" id="IPR001734">
    <property type="entry name" value="Na/solute_symporter"/>
</dbReference>
<dbReference type="AlphaFoldDB" id="A0A379AZN6"/>
<evidence type="ECO:0000313" key="10">
    <source>
        <dbReference type="Proteomes" id="UP000255113"/>
    </source>
</evidence>
<dbReference type="PROSITE" id="PS50283">
    <property type="entry name" value="NA_SOLUT_SYMP_3"/>
    <property type="match status" value="1"/>
</dbReference>
<evidence type="ECO:0000256" key="4">
    <source>
        <dbReference type="ARBA" id="ARBA00022989"/>
    </source>
</evidence>
<dbReference type="PANTHER" id="PTHR11819:SF195">
    <property type="entry name" value="SODIUM_GLUCOSE COTRANSPORTER 4"/>
    <property type="match status" value="1"/>
</dbReference>
<keyword evidence="3 7" id="KW-0812">Transmembrane</keyword>
<protein>
    <submittedName>
        <fullName evidence="8">Sodium/solute symporter</fullName>
    </submittedName>
    <submittedName>
        <fullName evidence="9">Sodium:solute symporter family protein</fullName>
    </submittedName>
</protein>
<comment type="subcellular location">
    <subcellularLocation>
        <location evidence="1">Membrane</location>
        <topology evidence="1">Multi-pass membrane protein</topology>
    </subcellularLocation>
</comment>
<feature type="transmembrane region" description="Helical" evidence="7">
    <location>
        <begin position="34"/>
        <end position="51"/>
    </location>
</feature>
<dbReference type="PANTHER" id="PTHR11819">
    <property type="entry name" value="SOLUTE CARRIER FAMILY 5"/>
    <property type="match status" value="1"/>
</dbReference>
<organism evidence="8 10">
    <name type="scientific">Avibacterium gallinarum</name>
    <name type="common">Pasteurella gallinarum</name>
    <dbReference type="NCBI Taxonomy" id="755"/>
    <lineage>
        <taxon>Bacteria</taxon>
        <taxon>Pseudomonadati</taxon>
        <taxon>Pseudomonadota</taxon>
        <taxon>Gammaproteobacteria</taxon>
        <taxon>Pasteurellales</taxon>
        <taxon>Pasteurellaceae</taxon>
        <taxon>Avibacterium</taxon>
    </lineage>
</organism>
<dbReference type="GO" id="GO:0005886">
    <property type="term" value="C:plasma membrane"/>
    <property type="evidence" value="ECO:0007669"/>
    <property type="project" value="TreeGrafter"/>
</dbReference>
<comment type="similarity">
    <text evidence="2 6">Belongs to the sodium:solute symporter (SSF) (TC 2.A.21) family.</text>
</comment>
<evidence type="ECO:0000256" key="1">
    <source>
        <dbReference type="ARBA" id="ARBA00004141"/>
    </source>
</evidence>
<dbReference type="GO" id="GO:0005412">
    <property type="term" value="F:D-glucose:sodium symporter activity"/>
    <property type="evidence" value="ECO:0007669"/>
    <property type="project" value="TreeGrafter"/>
</dbReference>
<evidence type="ECO:0000313" key="9">
    <source>
        <dbReference type="EMBL" id="TDP29208.1"/>
    </source>
</evidence>
<proteinExistence type="inferred from homology"/>
<name>A0A379AZN6_AVIGA</name>
<evidence type="ECO:0000256" key="6">
    <source>
        <dbReference type="RuleBase" id="RU362091"/>
    </source>
</evidence>
<reference evidence="8 10" key="1">
    <citation type="submission" date="2018-06" db="EMBL/GenBank/DDBJ databases">
        <authorList>
            <consortium name="Pathogen Informatics"/>
            <person name="Doyle S."/>
        </authorList>
    </citation>
    <scope>NUCLEOTIDE SEQUENCE [LARGE SCALE GENOMIC DNA]</scope>
    <source>
        <strain evidence="8 10">NCTC11188</strain>
    </source>
</reference>
<keyword evidence="4 7" id="KW-1133">Transmembrane helix</keyword>
<accession>A0A379AZN6</accession>
<dbReference type="Gene3D" id="1.20.1730.10">
    <property type="entry name" value="Sodium/glucose cotransporter"/>
    <property type="match status" value="1"/>
</dbReference>
<dbReference type="InterPro" id="IPR038377">
    <property type="entry name" value="Na/Glc_symporter_sf"/>
</dbReference>